<accession>A0A382WTL6</accession>
<sequence length="74" mass="8008">MNSSLPAHKDVSLVEIARRVGTPLYVYSASDVTERYLAFDQAFGGYPHRVHYALKANSTLAIARLVQTLGGGAD</sequence>
<dbReference type="PROSITE" id="PS00878">
    <property type="entry name" value="ODR_DC_2_1"/>
    <property type="match status" value="1"/>
</dbReference>
<protein>
    <recommendedName>
        <fullName evidence="2">Orn/DAP/Arg decarboxylase 2 N-terminal domain-containing protein</fullName>
    </recommendedName>
</protein>
<dbReference type="EMBL" id="UINC01162307">
    <property type="protein sequence ID" value="SVD61994.1"/>
    <property type="molecule type" value="Genomic_DNA"/>
</dbReference>
<dbReference type="InterPro" id="IPR029066">
    <property type="entry name" value="PLP-binding_barrel"/>
</dbReference>
<evidence type="ECO:0000313" key="1">
    <source>
        <dbReference type="EMBL" id="SVD61994.1"/>
    </source>
</evidence>
<name>A0A382WTL6_9ZZZZ</name>
<dbReference type="Gene3D" id="2.40.37.10">
    <property type="entry name" value="Lyase, Ornithine Decarboxylase, Chain A, domain 1"/>
    <property type="match status" value="1"/>
</dbReference>
<dbReference type="SUPFAM" id="SSF51419">
    <property type="entry name" value="PLP-binding barrel"/>
    <property type="match status" value="1"/>
</dbReference>
<dbReference type="AlphaFoldDB" id="A0A382WTL6"/>
<dbReference type="Gene3D" id="3.20.20.10">
    <property type="entry name" value="Alanine racemase"/>
    <property type="match status" value="1"/>
</dbReference>
<dbReference type="GO" id="GO:0003824">
    <property type="term" value="F:catalytic activity"/>
    <property type="evidence" value="ECO:0007669"/>
    <property type="project" value="InterPro"/>
</dbReference>
<dbReference type="InterPro" id="IPR022653">
    <property type="entry name" value="De-COase2_pyr-phos_BS"/>
</dbReference>
<evidence type="ECO:0008006" key="2">
    <source>
        <dbReference type="Google" id="ProtNLM"/>
    </source>
</evidence>
<proteinExistence type="predicted"/>
<gene>
    <name evidence="1" type="ORF">METZ01_LOCUS414848</name>
</gene>
<feature type="non-terminal residue" evidence="1">
    <location>
        <position position="74"/>
    </location>
</feature>
<dbReference type="InterPro" id="IPR009006">
    <property type="entry name" value="Ala_racemase/Decarboxylase_C"/>
</dbReference>
<reference evidence="1" key="1">
    <citation type="submission" date="2018-05" db="EMBL/GenBank/DDBJ databases">
        <authorList>
            <person name="Lanie J.A."/>
            <person name="Ng W.-L."/>
            <person name="Kazmierczak K.M."/>
            <person name="Andrzejewski T.M."/>
            <person name="Davidsen T.M."/>
            <person name="Wayne K.J."/>
            <person name="Tettelin H."/>
            <person name="Glass J.I."/>
            <person name="Rusch D."/>
            <person name="Podicherti R."/>
            <person name="Tsui H.-C.T."/>
            <person name="Winkler M.E."/>
        </authorList>
    </citation>
    <scope>NUCLEOTIDE SEQUENCE</scope>
</reference>
<organism evidence="1">
    <name type="scientific">marine metagenome</name>
    <dbReference type="NCBI Taxonomy" id="408172"/>
    <lineage>
        <taxon>unclassified sequences</taxon>
        <taxon>metagenomes</taxon>
        <taxon>ecological metagenomes</taxon>
    </lineage>
</organism>